<evidence type="ECO:0000313" key="5">
    <source>
        <dbReference type="EMBL" id="SET88924.1"/>
    </source>
</evidence>
<dbReference type="Pfam" id="PF00440">
    <property type="entry name" value="TetR_N"/>
    <property type="match status" value="1"/>
</dbReference>
<organism evidence="5 6">
    <name type="scientific">[Clostridium] aminophilum</name>
    <dbReference type="NCBI Taxonomy" id="1526"/>
    <lineage>
        <taxon>Bacteria</taxon>
        <taxon>Bacillati</taxon>
        <taxon>Bacillota</taxon>
        <taxon>Clostridia</taxon>
        <taxon>Lachnospirales</taxon>
        <taxon>Lachnospiraceae</taxon>
    </lineage>
</organism>
<dbReference type="InterPro" id="IPR050624">
    <property type="entry name" value="HTH-type_Tx_Regulator"/>
</dbReference>
<dbReference type="SUPFAM" id="SSF46689">
    <property type="entry name" value="Homeodomain-like"/>
    <property type="match status" value="1"/>
</dbReference>
<dbReference type="PROSITE" id="PS50977">
    <property type="entry name" value="HTH_TETR_2"/>
    <property type="match status" value="1"/>
</dbReference>
<evidence type="ECO:0000256" key="3">
    <source>
        <dbReference type="SAM" id="MobiDB-lite"/>
    </source>
</evidence>
<evidence type="ECO:0000256" key="1">
    <source>
        <dbReference type="ARBA" id="ARBA00023125"/>
    </source>
</evidence>
<feature type="region of interest" description="Disordered" evidence="3">
    <location>
        <begin position="1"/>
        <end position="22"/>
    </location>
</feature>
<evidence type="ECO:0000259" key="4">
    <source>
        <dbReference type="PROSITE" id="PS50977"/>
    </source>
</evidence>
<evidence type="ECO:0000313" key="6">
    <source>
        <dbReference type="Proteomes" id="UP000199820"/>
    </source>
</evidence>
<dbReference type="PANTHER" id="PTHR43479:SF11">
    <property type="entry name" value="ACREF_ENVCD OPERON REPRESSOR-RELATED"/>
    <property type="match status" value="1"/>
</dbReference>
<dbReference type="GO" id="GO:0003677">
    <property type="term" value="F:DNA binding"/>
    <property type="evidence" value="ECO:0007669"/>
    <property type="project" value="UniProtKB-UniRule"/>
</dbReference>
<dbReference type="RefSeq" id="WP_074650364.1">
    <property type="nucleotide sequence ID" value="NZ_FOIL01000061.1"/>
</dbReference>
<keyword evidence="1 2" id="KW-0238">DNA-binding</keyword>
<dbReference type="PANTHER" id="PTHR43479">
    <property type="entry name" value="ACREF/ENVCD OPERON REPRESSOR-RELATED"/>
    <property type="match status" value="1"/>
</dbReference>
<dbReference type="Pfam" id="PF14278">
    <property type="entry name" value="TetR_C_8"/>
    <property type="match status" value="1"/>
</dbReference>
<dbReference type="EMBL" id="FOIL01000061">
    <property type="protein sequence ID" value="SET88924.1"/>
    <property type="molecule type" value="Genomic_DNA"/>
</dbReference>
<gene>
    <name evidence="5" type="ORF">SAMN04487771_106112</name>
</gene>
<dbReference type="Gene3D" id="1.10.357.10">
    <property type="entry name" value="Tetracycline Repressor, domain 2"/>
    <property type="match status" value="1"/>
</dbReference>
<accession>A0A1I0HXC8</accession>
<protein>
    <submittedName>
        <fullName evidence="5">Transcriptional regulator, TetR family</fullName>
    </submittedName>
</protein>
<dbReference type="STRING" id="1526.SAMN02910262_02477"/>
<dbReference type="AlphaFoldDB" id="A0A1I0HXC8"/>
<reference evidence="5 6" key="1">
    <citation type="submission" date="2016-10" db="EMBL/GenBank/DDBJ databases">
        <authorList>
            <person name="de Groot N.N."/>
        </authorList>
    </citation>
    <scope>NUCLEOTIDE SEQUENCE [LARGE SCALE GENOMIC DNA]</scope>
    <source>
        <strain evidence="5 6">KH1P1</strain>
    </source>
</reference>
<name>A0A1I0HXC8_9FIRM</name>
<dbReference type="Proteomes" id="UP000199820">
    <property type="component" value="Unassembled WGS sequence"/>
</dbReference>
<feature type="DNA-binding region" description="H-T-H motif" evidence="2">
    <location>
        <begin position="44"/>
        <end position="63"/>
    </location>
</feature>
<dbReference type="eggNOG" id="COG1309">
    <property type="taxonomic scope" value="Bacteria"/>
</dbReference>
<dbReference type="InterPro" id="IPR009057">
    <property type="entry name" value="Homeodomain-like_sf"/>
</dbReference>
<proteinExistence type="predicted"/>
<dbReference type="InterPro" id="IPR001647">
    <property type="entry name" value="HTH_TetR"/>
</dbReference>
<keyword evidence="6" id="KW-1185">Reference proteome</keyword>
<sequence>MIEQSADREGRGQKHRDRRTDRTRKEILSAMFRLLGRKPLSQITVTEIAKEADINRKTFYTYYANPAAVQDEIEDELVRQFGAAIHDMDLETLMRRPEKFFMMLAKLVEKNLDFYGGLLTKEDLSSVLVKVMAMLKATFVERFGDQEYIDREHFDMVLDFAVAGLVAVYTEWFLQKQKRPLEEVSEELAVLMFQGALGLVQKIQKNTPAPDLSGGPEESGDWREV</sequence>
<evidence type="ECO:0000256" key="2">
    <source>
        <dbReference type="PROSITE-ProRule" id="PRU00335"/>
    </source>
</evidence>
<feature type="domain" description="HTH tetR-type" evidence="4">
    <location>
        <begin position="21"/>
        <end position="81"/>
    </location>
</feature>
<dbReference type="OrthoDB" id="9812484at2"/>
<dbReference type="InterPro" id="IPR039532">
    <property type="entry name" value="TetR_C_Firmicutes"/>
</dbReference>